<evidence type="ECO:0000313" key="1">
    <source>
        <dbReference type="EMBL" id="KAK9958251.1"/>
    </source>
</evidence>
<evidence type="ECO:0000313" key="2">
    <source>
        <dbReference type="Proteomes" id="UP001479290"/>
    </source>
</evidence>
<gene>
    <name evidence="1" type="ORF">ABG768_012423</name>
</gene>
<dbReference type="EMBL" id="JAWDJR010000019">
    <property type="protein sequence ID" value="KAK9958251.1"/>
    <property type="molecule type" value="Genomic_DNA"/>
</dbReference>
<name>A0AAW1ZA88_CULAL</name>
<proteinExistence type="predicted"/>
<comment type="caution">
    <text evidence="1">The sequence shown here is derived from an EMBL/GenBank/DDBJ whole genome shotgun (WGS) entry which is preliminary data.</text>
</comment>
<accession>A0AAW1ZA88</accession>
<organism evidence="1 2">
    <name type="scientific">Culter alburnus</name>
    <name type="common">Topmouth culter</name>
    <dbReference type="NCBI Taxonomy" id="194366"/>
    <lineage>
        <taxon>Eukaryota</taxon>
        <taxon>Metazoa</taxon>
        <taxon>Chordata</taxon>
        <taxon>Craniata</taxon>
        <taxon>Vertebrata</taxon>
        <taxon>Euteleostomi</taxon>
        <taxon>Actinopterygii</taxon>
        <taxon>Neopterygii</taxon>
        <taxon>Teleostei</taxon>
        <taxon>Ostariophysi</taxon>
        <taxon>Cypriniformes</taxon>
        <taxon>Xenocyprididae</taxon>
        <taxon>Xenocypridinae</taxon>
        <taxon>Culter</taxon>
    </lineage>
</organism>
<protein>
    <submittedName>
        <fullName evidence="1">Uncharacterized protein</fullName>
    </submittedName>
</protein>
<dbReference type="Proteomes" id="UP001479290">
    <property type="component" value="Unassembled WGS sequence"/>
</dbReference>
<sequence>MSVFERKRETRQKFWNRARDCAWKERAAAHKAHSRSVSPAPVAMATTLEEKVLQTLHSVREGVSVPAEISCSLPVRIFAALNFRGCELSLHGRQFDANGSATCERVGRRERESDAERDSCEGHCNYSLSVMAVYALAPAL</sequence>
<dbReference type="AlphaFoldDB" id="A0AAW1ZA88"/>
<reference evidence="1 2" key="1">
    <citation type="submission" date="2024-05" db="EMBL/GenBank/DDBJ databases">
        <title>A high-quality chromosomal-level genome assembly of Topmouth culter (Culter alburnus).</title>
        <authorList>
            <person name="Zhao H."/>
        </authorList>
    </citation>
    <scope>NUCLEOTIDE SEQUENCE [LARGE SCALE GENOMIC DNA]</scope>
    <source>
        <strain evidence="1">CATC2023</strain>
        <tissue evidence="1">Muscle</tissue>
    </source>
</reference>
<keyword evidence="2" id="KW-1185">Reference proteome</keyword>